<organism evidence="7 8">
    <name type="scientific">Prosthecobacter fluviatilis</name>
    <dbReference type="NCBI Taxonomy" id="445931"/>
    <lineage>
        <taxon>Bacteria</taxon>
        <taxon>Pseudomonadati</taxon>
        <taxon>Verrucomicrobiota</taxon>
        <taxon>Verrucomicrobiia</taxon>
        <taxon>Verrucomicrobiales</taxon>
        <taxon>Verrucomicrobiaceae</taxon>
        <taxon>Prosthecobacter</taxon>
    </lineage>
</organism>
<keyword evidence="4 6" id="KW-1133">Transmembrane helix</keyword>
<feature type="transmembrane region" description="Helical" evidence="6">
    <location>
        <begin position="351"/>
        <end position="372"/>
    </location>
</feature>
<keyword evidence="2" id="KW-1003">Cell membrane</keyword>
<evidence type="ECO:0000256" key="1">
    <source>
        <dbReference type="ARBA" id="ARBA00004651"/>
    </source>
</evidence>
<evidence type="ECO:0000313" key="7">
    <source>
        <dbReference type="EMBL" id="MFC5453449.1"/>
    </source>
</evidence>
<dbReference type="RefSeq" id="WP_377162537.1">
    <property type="nucleotide sequence ID" value="NZ_JBHSMQ010000001.1"/>
</dbReference>
<keyword evidence="8" id="KW-1185">Reference proteome</keyword>
<protein>
    <submittedName>
        <fullName evidence="7">Polysaccharide biosynthesis C-terminal domain-containing protein</fullName>
    </submittedName>
</protein>
<evidence type="ECO:0000256" key="4">
    <source>
        <dbReference type="ARBA" id="ARBA00022989"/>
    </source>
</evidence>
<feature type="transmembrane region" description="Helical" evidence="6">
    <location>
        <begin position="471"/>
        <end position="491"/>
    </location>
</feature>
<evidence type="ECO:0000256" key="6">
    <source>
        <dbReference type="SAM" id="Phobius"/>
    </source>
</evidence>
<evidence type="ECO:0000256" key="5">
    <source>
        <dbReference type="ARBA" id="ARBA00023136"/>
    </source>
</evidence>
<feature type="transmembrane region" description="Helical" evidence="6">
    <location>
        <begin position="48"/>
        <end position="68"/>
    </location>
</feature>
<proteinExistence type="predicted"/>
<feature type="transmembrane region" description="Helical" evidence="6">
    <location>
        <begin position="102"/>
        <end position="124"/>
    </location>
</feature>
<reference evidence="8" key="1">
    <citation type="journal article" date="2019" name="Int. J. Syst. Evol. Microbiol.">
        <title>The Global Catalogue of Microorganisms (GCM) 10K type strain sequencing project: providing services to taxonomists for standard genome sequencing and annotation.</title>
        <authorList>
            <consortium name="The Broad Institute Genomics Platform"/>
            <consortium name="The Broad Institute Genome Sequencing Center for Infectious Disease"/>
            <person name="Wu L."/>
            <person name="Ma J."/>
        </authorList>
    </citation>
    <scope>NUCLEOTIDE SEQUENCE [LARGE SCALE GENOMIC DNA]</scope>
    <source>
        <strain evidence="8">CGMCC 4.1469</strain>
    </source>
</reference>
<evidence type="ECO:0000256" key="2">
    <source>
        <dbReference type="ARBA" id="ARBA00022475"/>
    </source>
</evidence>
<dbReference type="PANTHER" id="PTHR30250">
    <property type="entry name" value="PST FAMILY PREDICTED COLANIC ACID TRANSPORTER"/>
    <property type="match status" value="1"/>
</dbReference>
<dbReference type="Proteomes" id="UP001596052">
    <property type="component" value="Unassembled WGS sequence"/>
</dbReference>
<feature type="transmembrane region" description="Helical" evidence="6">
    <location>
        <begin position="379"/>
        <end position="400"/>
    </location>
</feature>
<feature type="transmembrane region" description="Helical" evidence="6">
    <location>
        <begin position="406"/>
        <end position="429"/>
    </location>
</feature>
<gene>
    <name evidence="7" type="ORF">ACFQDI_01170</name>
</gene>
<feature type="transmembrane region" description="Helical" evidence="6">
    <location>
        <begin position="436"/>
        <end position="459"/>
    </location>
</feature>
<keyword evidence="5 6" id="KW-0472">Membrane</keyword>
<feature type="transmembrane region" description="Helical" evidence="6">
    <location>
        <begin position="130"/>
        <end position="149"/>
    </location>
</feature>
<keyword evidence="3 6" id="KW-0812">Transmembrane</keyword>
<accession>A0ABW0KJH8</accession>
<dbReference type="PANTHER" id="PTHR30250:SF26">
    <property type="entry name" value="PSMA PROTEIN"/>
    <property type="match status" value="1"/>
</dbReference>
<feature type="transmembrane region" description="Helical" evidence="6">
    <location>
        <begin position="12"/>
        <end position="36"/>
    </location>
</feature>
<evidence type="ECO:0000256" key="3">
    <source>
        <dbReference type="ARBA" id="ARBA00022692"/>
    </source>
</evidence>
<feature type="transmembrane region" description="Helical" evidence="6">
    <location>
        <begin position="317"/>
        <end position="339"/>
    </location>
</feature>
<comment type="subcellular location">
    <subcellularLocation>
        <location evidence="1">Cell membrane</location>
        <topology evidence="1">Multi-pass membrane protein</topology>
    </subcellularLocation>
</comment>
<dbReference type="EMBL" id="JBHSMQ010000001">
    <property type="protein sequence ID" value="MFC5453449.1"/>
    <property type="molecule type" value="Genomic_DNA"/>
</dbReference>
<evidence type="ECO:0000313" key="8">
    <source>
        <dbReference type="Proteomes" id="UP001596052"/>
    </source>
</evidence>
<comment type="caution">
    <text evidence="7">The sequence shown here is derived from an EMBL/GenBank/DDBJ whole genome shotgun (WGS) entry which is preliminary data.</text>
</comment>
<name>A0ABW0KJH8_9BACT</name>
<dbReference type="InterPro" id="IPR050833">
    <property type="entry name" value="Poly_Biosynth_Transport"/>
</dbReference>
<sequence length="514" mass="55875">MTAPANSRSLKHILWSTSLLGMMDHVLRSLSVFIVSPLLIGGLGQENYGVWVLLVSWVGLLEMLDLGMGNTAARYLSSSVSRHNAEETASLVGFFRKHYRRVGWGVCLLAMVGSIILHLVWPAAHQSNPALMFLVLGLAQGGVMRFRVYSALLKGHLRYQTIILAGSARVVGFAAGLFCLNASGITLLGTLTLHVSLLIGEQMIFYIKGRRLIPQAEPLAMVHSKQREIMGYAGKNVAATVAQLLRERIDTQILAAFLSLSSVTQYAVGVRLPNLAMDISNSLFGGHLVAGFTAAAGRKSPEELTADLLKVLRLSAWVGLTGCLLLFVFGPAFIIRWLGTEFGPAGKVLRVLVPGIALTVMQYPAYSLLPALNRHGRLVLQYLITSGINFVVSVILVQRIGLTGVVWGTMFELVLQGCVGMPLLIAGALPVSGGKYLWHAVVRPLLVYGVLLAPLSLWWLESYQPRSYVEIGLGVCGLGSIYLLTGFLLILQKADRRFIWGRLRATVGFDKSSE</sequence>